<dbReference type="PIRSF" id="PIRSF001357">
    <property type="entry name" value="DeoC"/>
    <property type="match status" value="1"/>
</dbReference>
<dbReference type="GO" id="GO:0005737">
    <property type="term" value="C:cytoplasm"/>
    <property type="evidence" value="ECO:0007669"/>
    <property type="project" value="UniProtKB-SubCell"/>
</dbReference>
<feature type="active site" description="Schiff-base intermediate with acetaldehyde" evidence="7">
    <location>
        <position position="151"/>
    </location>
</feature>
<proteinExistence type="inferred from homology"/>
<gene>
    <name evidence="7 8" type="primary">deoC</name>
    <name evidence="8" type="ORF">IAD46_02050</name>
</gene>
<organism evidence="8 9">
    <name type="scientific">Candidatus Pelethenecus faecipullorum</name>
    <dbReference type="NCBI Taxonomy" id="2840900"/>
    <lineage>
        <taxon>Bacteria</taxon>
        <taxon>Bacillati</taxon>
        <taxon>Mycoplasmatota</taxon>
        <taxon>Mollicutes</taxon>
        <taxon>Candidatus Pelethenecus</taxon>
    </lineage>
</organism>
<comment type="catalytic activity">
    <reaction evidence="5 7">
        <text>2-deoxy-D-ribose 5-phosphate = D-glyceraldehyde 3-phosphate + acetaldehyde</text>
        <dbReference type="Rhea" id="RHEA:12821"/>
        <dbReference type="ChEBI" id="CHEBI:15343"/>
        <dbReference type="ChEBI" id="CHEBI:59776"/>
        <dbReference type="ChEBI" id="CHEBI:62877"/>
        <dbReference type="EC" id="4.1.2.4"/>
    </reaction>
</comment>
<keyword evidence="2 7" id="KW-0963">Cytoplasm</keyword>
<evidence type="ECO:0000256" key="3">
    <source>
        <dbReference type="ARBA" id="ARBA00023239"/>
    </source>
</evidence>
<feature type="active site" description="Proton donor/acceptor" evidence="7">
    <location>
        <position position="180"/>
    </location>
</feature>
<evidence type="ECO:0000256" key="6">
    <source>
        <dbReference type="ARBA" id="ARBA00056337"/>
    </source>
</evidence>
<comment type="caution">
    <text evidence="8">The sequence shown here is derived from an EMBL/GenBank/DDBJ whole genome shotgun (WGS) entry which is preliminary data.</text>
</comment>
<reference evidence="8" key="1">
    <citation type="submission" date="2020-10" db="EMBL/GenBank/DDBJ databases">
        <authorList>
            <person name="Gilroy R."/>
        </authorList>
    </citation>
    <scope>NUCLEOTIDE SEQUENCE</scope>
    <source>
        <strain evidence="8">ChiW17-6978</strain>
    </source>
</reference>
<dbReference type="InterPro" id="IPR011343">
    <property type="entry name" value="DeoC"/>
</dbReference>
<dbReference type="PANTHER" id="PTHR10889">
    <property type="entry name" value="DEOXYRIBOSE-PHOSPHATE ALDOLASE"/>
    <property type="match status" value="1"/>
</dbReference>
<evidence type="ECO:0000256" key="5">
    <source>
        <dbReference type="ARBA" id="ARBA00048791"/>
    </source>
</evidence>
<dbReference type="Proteomes" id="UP000886758">
    <property type="component" value="Unassembled WGS sequence"/>
</dbReference>
<feature type="active site" description="Proton donor/acceptor" evidence="7">
    <location>
        <position position="89"/>
    </location>
</feature>
<dbReference type="SUPFAM" id="SSF51569">
    <property type="entry name" value="Aldolase"/>
    <property type="match status" value="1"/>
</dbReference>
<dbReference type="SMART" id="SM01133">
    <property type="entry name" value="DeoC"/>
    <property type="match status" value="1"/>
</dbReference>
<dbReference type="InterPro" id="IPR013785">
    <property type="entry name" value="Aldolase_TIM"/>
</dbReference>
<dbReference type="GO" id="GO:0006018">
    <property type="term" value="P:2-deoxyribose 1-phosphate catabolic process"/>
    <property type="evidence" value="ECO:0007669"/>
    <property type="project" value="UniProtKB-UniRule"/>
</dbReference>
<evidence type="ECO:0000256" key="4">
    <source>
        <dbReference type="ARBA" id="ARBA00023270"/>
    </source>
</evidence>
<evidence type="ECO:0000256" key="7">
    <source>
        <dbReference type="HAMAP-Rule" id="MF_00114"/>
    </source>
</evidence>
<sequence>MENSKYIDHTILKATATYDDILKLCNEANQYHFASVCVNPSNVSLAHKLLDGTDVLICTVIGFPLGANTMDVKVYETTKAIADGADEVDMVINIGQAKAHNWDYVYEEIKAVVEAANGVLVKVIIETCYLSDEEKVMACKMAAKAGADFVKTSTGFGSGGATVEDVRLMKKTVGDACKVKASGGIRDVAAFKAMIEAGAERIGCSCGTKIMEELNNE</sequence>
<keyword evidence="3 7" id="KW-0456">Lyase</keyword>
<evidence type="ECO:0000256" key="2">
    <source>
        <dbReference type="ARBA" id="ARBA00022490"/>
    </source>
</evidence>
<keyword evidence="4 7" id="KW-0704">Schiff base</keyword>
<dbReference type="NCBIfam" id="TIGR00126">
    <property type="entry name" value="deoC"/>
    <property type="match status" value="1"/>
</dbReference>
<dbReference type="HAMAP" id="MF_00114">
    <property type="entry name" value="DeoC_type1"/>
    <property type="match status" value="1"/>
</dbReference>
<dbReference type="Gene3D" id="3.20.20.70">
    <property type="entry name" value="Aldolase class I"/>
    <property type="match status" value="1"/>
</dbReference>
<dbReference type="CDD" id="cd00959">
    <property type="entry name" value="DeoC"/>
    <property type="match status" value="1"/>
</dbReference>
<dbReference type="GO" id="GO:0004139">
    <property type="term" value="F:deoxyribose-phosphate aldolase activity"/>
    <property type="evidence" value="ECO:0007669"/>
    <property type="project" value="UniProtKB-UniRule"/>
</dbReference>
<reference evidence="8" key="2">
    <citation type="journal article" date="2021" name="PeerJ">
        <title>Extensive microbial diversity within the chicken gut microbiome revealed by metagenomics and culture.</title>
        <authorList>
            <person name="Gilroy R."/>
            <person name="Ravi A."/>
            <person name="Getino M."/>
            <person name="Pursley I."/>
            <person name="Horton D.L."/>
            <person name="Alikhan N.F."/>
            <person name="Baker D."/>
            <person name="Gharbi K."/>
            <person name="Hall N."/>
            <person name="Watson M."/>
            <person name="Adriaenssens E.M."/>
            <person name="Foster-Nyarko E."/>
            <person name="Jarju S."/>
            <person name="Secka A."/>
            <person name="Antonio M."/>
            <person name="Oren A."/>
            <person name="Chaudhuri R.R."/>
            <person name="La Ragione R."/>
            <person name="Hildebrand F."/>
            <person name="Pallen M.J."/>
        </authorList>
    </citation>
    <scope>NUCLEOTIDE SEQUENCE</scope>
    <source>
        <strain evidence="8">ChiW17-6978</strain>
    </source>
</reference>
<comment type="subcellular location">
    <subcellularLocation>
        <location evidence="7">Cytoplasm</location>
    </subcellularLocation>
</comment>
<evidence type="ECO:0000313" key="9">
    <source>
        <dbReference type="Proteomes" id="UP000886758"/>
    </source>
</evidence>
<name>A0A9D1KIS7_9MOLU</name>
<dbReference type="Pfam" id="PF01791">
    <property type="entry name" value="DeoC"/>
    <property type="match status" value="1"/>
</dbReference>
<dbReference type="EC" id="4.1.2.4" evidence="7"/>
<protein>
    <recommendedName>
        <fullName evidence="7">Deoxyribose-phosphate aldolase</fullName>
        <shortName evidence="7">DERA</shortName>
        <ecNumber evidence="7">4.1.2.4</ecNumber>
    </recommendedName>
    <alternativeName>
        <fullName evidence="7">2-deoxy-D-ribose 5-phosphate aldolase</fullName>
    </alternativeName>
    <alternativeName>
        <fullName evidence="7">Phosphodeoxyriboaldolase</fullName>
        <shortName evidence="7">Deoxyriboaldolase</shortName>
    </alternativeName>
</protein>
<dbReference type="EMBL" id="DVLF01000065">
    <property type="protein sequence ID" value="HIT49787.1"/>
    <property type="molecule type" value="Genomic_DNA"/>
</dbReference>
<accession>A0A9D1KIS7</accession>
<dbReference type="GO" id="GO:0009264">
    <property type="term" value="P:deoxyribonucleotide catabolic process"/>
    <property type="evidence" value="ECO:0007669"/>
    <property type="project" value="UniProtKB-UniRule"/>
</dbReference>
<dbReference type="AlphaFoldDB" id="A0A9D1KIS7"/>
<dbReference type="PANTHER" id="PTHR10889:SF1">
    <property type="entry name" value="DEOXYRIBOSE-PHOSPHATE ALDOLASE"/>
    <property type="match status" value="1"/>
</dbReference>
<dbReference type="InterPro" id="IPR002915">
    <property type="entry name" value="DeoC/FbaB/LacD_aldolase"/>
</dbReference>
<comment type="pathway">
    <text evidence="7">Carbohydrate degradation; 2-deoxy-D-ribose 1-phosphate degradation; D-glyceraldehyde 3-phosphate and acetaldehyde from 2-deoxy-alpha-D-ribose 1-phosphate: step 2/2.</text>
</comment>
<evidence type="ECO:0000313" key="8">
    <source>
        <dbReference type="EMBL" id="HIT49787.1"/>
    </source>
</evidence>
<comment type="function">
    <text evidence="6 7">Catalyzes a reversible aldol reaction between acetaldehyde and D-glyceraldehyde 3-phosphate to generate 2-deoxy-D-ribose 5-phosphate.</text>
</comment>
<dbReference type="InterPro" id="IPR028581">
    <property type="entry name" value="DeoC_typeI"/>
</dbReference>
<comment type="similarity">
    <text evidence="1 7">Belongs to the DeoC/FbaB aldolase family. DeoC type 1 subfamily.</text>
</comment>
<dbReference type="FunFam" id="3.20.20.70:FF:000044">
    <property type="entry name" value="Deoxyribose-phosphate aldolase"/>
    <property type="match status" value="1"/>
</dbReference>
<dbReference type="GO" id="GO:0016052">
    <property type="term" value="P:carbohydrate catabolic process"/>
    <property type="evidence" value="ECO:0007669"/>
    <property type="project" value="TreeGrafter"/>
</dbReference>
<evidence type="ECO:0000256" key="1">
    <source>
        <dbReference type="ARBA" id="ARBA00010936"/>
    </source>
</evidence>